<protein>
    <submittedName>
        <fullName evidence="2">Uncharacterized protein</fullName>
    </submittedName>
</protein>
<keyword evidence="1" id="KW-1133">Transmembrane helix</keyword>
<keyword evidence="3" id="KW-1185">Reference proteome</keyword>
<proteinExistence type="predicted"/>
<feature type="transmembrane region" description="Helical" evidence="1">
    <location>
        <begin position="34"/>
        <end position="54"/>
    </location>
</feature>
<evidence type="ECO:0000313" key="3">
    <source>
        <dbReference type="Proteomes" id="UP001500542"/>
    </source>
</evidence>
<name>A0ABN1R1S9_9ACTN</name>
<keyword evidence="1" id="KW-0472">Membrane</keyword>
<sequence>MGPKWHRLRLLGNGSNQEGDLAGMGFDEPMMRDPLFWVGLVVGLVGSVIGVVVRDESFGNSVWAVFCATISFTWLGAGGIGVLIRGYFRRRRDRSADLRLILSDVPVKEAE</sequence>
<dbReference type="EMBL" id="BAAAHK010000013">
    <property type="protein sequence ID" value="GAA0950680.1"/>
    <property type="molecule type" value="Genomic_DNA"/>
</dbReference>
<keyword evidence="1" id="KW-0812">Transmembrane</keyword>
<reference evidence="2 3" key="1">
    <citation type="journal article" date="2019" name="Int. J. Syst. Evol. Microbiol.">
        <title>The Global Catalogue of Microorganisms (GCM) 10K type strain sequencing project: providing services to taxonomists for standard genome sequencing and annotation.</title>
        <authorList>
            <consortium name="The Broad Institute Genomics Platform"/>
            <consortium name="The Broad Institute Genome Sequencing Center for Infectious Disease"/>
            <person name="Wu L."/>
            <person name="Ma J."/>
        </authorList>
    </citation>
    <scope>NUCLEOTIDE SEQUENCE [LARGE SCALE GENOMIC DNA]</scope>
    <source>
        <strain evidence="2 3">JCM 10977</strain>
    </source>
</reference>
<gene>
    <name evidence="2" type="ORF">GCM10009554_51010</name>
</gene>
<dbReference type="Proteomes" id="UP001500542">
    <property type="component" value="Unassembled WGS sequence"/>
</dbReference>
<evidence type="ECO:0000313" key="2">
    <source>
        <dbReference type="EMBL" id="GAA0950680.1"/>
    </source>
</evidence>
<feature type="transmembrane region" description="Helical" evidence="1">
    <location>
        <begin position="60"/>
        <end position="84"/>
    </location>
</feature>
<accession>A0ABN1R1S9</accession>
<comment type="caution">
    <text evidence="2">The sequence shown here is derived from an EMBL/GenBank/DDBJ whole genome shotgun (WGS) entry which is preliminary data.</text>
</comment>
<organism evidence="2 3">
    <name type="scientific">Kribbella koreensis</name>
    <dbReference type="NCBI Taxonomy" id="57909"/>
    <lineage>
        <taxon>Bacteria</taxon>
        <taxon>Bacillati</taxon>
        <taxon>Actinomycetota</taxon>
        <taxon>Actinomycetes</taxon>
        <taxon>Propionibacteriales</taxon>
        <taxon>Kribbellaceae</taxon>
        <taxon>Kribbella</taxon>
    </lineage>
</organism>
<evidence type="ECO:0000256" key="1">
    <source>
        <dbReference type="SAM" id="Phobius"/>
    </source>
</evidence>